<dbReference type="Proteomes" id="UP000050525">
    <property type="component" value="Unassembled WGS sequence"/>
</dbReference>
<dbReference type="InterPro" id="IPR013783">
    <property type="entry name" value="Ig-like_fold"/>
</dbReference>
<feature type="region of interest" description="Disordered" evidence="1">
    <location>
        <begin position="130"/>
        <end position="200"/>
    </location>
</feature>
<gene>
    <name evidence="2" type="ORF">Y1Q_0007841</name>
</gene>
<comment type="caution">
    <text evidence="2">The sequence shown here is derived from an EMBL/GenBank/DDBJ whole genome shotgun (WGS) entry which is preliminary data.</text>
</comment>
<name>A0A151LZ57_ALLMI</name>
<dbReference type="Gene3D" id="2.60.40.10">
    <property type="entry name" value="Immunoglobulins"/>
    <property type="match status" value="2"/>
</dbReference>
<evidence type="ECO:0000313" key="2">
    <source>
        <dbReference type="EMBL" id="KYO17565.1"/>
    </source>
</evidence>
<organism evidence="2 3">
    <name type="scientific">Alligator mississippiensis</name>
    <name type="common">American alligator</name>
    <dbReference type="NCBI Taxonomy" id="8496"/>
    <lineage>
        <taxon>Eukaryota</taxon>
        <taxon>Metazoa</taxon>
        <taxon>Chordata</taxon>
        <taxon>Craniata</taxon>
        <taxon>Vertebrata</taxon>
        <taxon>Euteleostomi</taxon>
        <taxon>Archelosauria</taxon>
        <taxon>Archosauria</taxon>
        <taxon>Crocodylia</taxon>
        <taxon>Alligatoridae</taxon>
        <taxon>Alligatorinae</taxon>
        <taxon>Alligator</taxon>
    </lineage>
</organism>
<dbReference type="EMBL" id="AKHW03006982">
    <property type="protein sequence ID" value="KYO17565.1"/>
    <property type="molecule type" value="Genomic_DNA"/>
</dbReference>
<keyword evidence="3" id="KW-1185">Reference proteome</keyword>
<protein>
    <submittedName>
        <fullName evidence="2">Uncharacterized protein</fullName>
    </submittedName>
</protein>
<evidence type="ECO:0000256" key="1">
    <source>
        <dbReference type="SAM" id="MobiDB-lite"/>
    </source>
</evidence>
<feature type="compositionally biased region" description="Basic and acidic residues" evidence="1">
    <location>
        <begin position="1"/>
        <end position="13"/>
    </location>
</feature>
<feature type="compositionally biased region" description="Low complexity" evidence="1">
    <location>
        <begin position="184"/>
        <end position="194"/>
    </location>
</feature>
<proteinExistence type="predicted"/>
<accession>A0A151LZ57</accession>
<reference evidence="2 3" key="1">
    <citation type="journal article" date="2012" name="Genome Biol.">
        <title>Sequencing three crocodilian genomes to illuminate the evolution of archosaurs and amniotes.</title>
        <authorList>
            <person name="St John J.A."/>
            <person name="Braun E.L."/>
            <person name="Isberg S.R."/>
            <person name="Miles L.G."/>
            <person name="Chong A.Y."/>
            <person name="Gongora J."/>
            <person name="Dalzell P."/>
            <person name="Moran C."/>
            <person name="Bed'hom B."/>
            <person name="Abzhanov A."/>
            <person name="Burgess S.C."/>
            <person name="Cooksey A.M."/>
            <person name="Castoe T.A."/>
            <person name="Crawford N.G."/>
            <person name="Densmore L.D."/>
            <person name="Drew J.C."/>
            <person name="Edwards S.V."/>
            <person name="Faircloth B.C."/>
            <person name="Fujita M.K."/>
            <person name="Greenwold M.J."/>
            <person name="Hoffmann F.G."/>
            <person name="Howard J.M."/>
            <person name="Iguchi T."/>
            <person name="Janes D.E."/>
            <person name="Khan S.Y."/>
            <person name="Kohno S."/>
            <person name="de Koning A.J."/>
            <person name="Lance S.L."/>
            <person name="McCarthy F.M."/>
            <person name="McCormack J.E."/>
            <person name="Merchant M.E."/>
            <person name="Peterson D.G."/>
            <person name="Pollock D.D."/>
            <person name="Pourmand N."/>
            <person name="Raney B.J."/>
            <person name="Roessler K.A."/>
            <person name="Sanford J.R."/>
            <person name="Sawyer R.H."/>
            <person name="Schmidt C.J."/>
            <person name="Triplett E.W."/>
            <person name="Tuberville T.D."/>
            <person name="Venegas-Anaya M."/>
            <person name="Howard J.T."/>
            <person name="Jarvis E.D."/>
            <person name="Guillette L.J.Jr."/>
            <person name="Glenn T.C."/>
            <person name="Green R.E."/>
            <person name="Ray D.A."/>
        </authorList>
    </citation>
    <scope>NUCLEOTIDE SEQUENCE [LARGE SCALE GENOMIC DNA]</scope>
    <source>
        <strain evidence="2">KSC_2009_1</strain>
    </source>
</reference>
<evidence type="ECO:0000313" key="3">
    <source>
        <dbReference type="Proteomes" id="UP000050525"/>
    </source>
</evidence>
<dbReference type="AlphaFoldDB" id="A0A151LZ57"/>
<feature type="region of interest" description="Disordered" evidence="1">
    <location>
        <begin position="1"/>
        <end position="23"/>
    </location>
</feature>
<sequence>MWERIHSEDRMSFESDMDQESPEHQPLLPVLSQAWRVTEERVGTCLTSSLTFTPMLQDDGVRVRCVFLHEAERIREERVSSEIRVWDLGEVSLLQALVPGKPVTVQHLLSGSYAKQLAMTWLGKRAMKETRPLGTSDPHRIHTPTSSRAPDGKSYSMESELLIPHAGPEDDWAENKALKKPKSRSSWLKGSSKSFRASKR</sequence>